<organism evidence="1 2">
    <name type="scientific">Pseudonocardia oroxyli</name>
    <dbReference type="NCBI Taxonomy" id="366584"/>
    <lineage>
        <taxon>Bacteria</taxon>
        <taxon>Bacillati</taxon>
        <taxon>Actinomycetota</taxon>
        <taxon>Actinomycetes</taxon>
        <taxon>Pseudonocardiales</taxon>
        <taxon>Pseudonocardiaceae</taxon>
        <taxon>Pseudonocardia</taxon>
    </lineage>
</organism>
<evidence type="ECO:0000313" key="1">
    <source>
        <dbReference type="EMBL" id="SDH47362.1"/>
    </source>
</evidence>
<keyword evidence="2" id="KW-1185">Reference proteome</keyword>
<reference evidence="1 2" key="1">
    <citation type="submission" date="2016-10" db="EMBL/GenBank/DDBJ databases">
        <authorList>
            <person name="de Groot N.N."/>
        </authorList>
    </citation>
    <scope>NUCLEOTIDE SEQUENCE [LARGE SCALE GENOMIC DNA]</scope>
    <source>
        <strain evidence="1 2">CGMCC 4.3143</strain>
    </source>
</reference>
<sequence length="68" mass="7362">MSDEPESTPRTVLTRLVAMTLSEDRALTHLKSSFVRVGGEIVTDPDLETDAPIVICPPPITEQQQAAS</sequence>
<gene>
    <name evidence="1" type="ORF">SAMN05216377_12323</name>
</gene>
<dbReference type="Proteomes" id="UP000198967">
    <property type="component" value="Unassembled WGS sequence"/>
</dbReference>
<evidence type="ECO:0000313" key="2">
    <source>
        <dbReference type="Proteomes" id="UP000198967"/>
    </source>
</evidence>
<name>A0A1G8CPN7_PSEOR</name>
<dbReference type="STRING" id="366584.SAMN05216377_12323"/>
<proteinExistence type="predicted"/>
<dbReference type="AlphaFoldDB" id="A0A1G8CPN7"/>
<accession>A0A1G8CPN7</accession>
<dbReference type="EMBL" id="FNBE01000023">
    <property type="protein sequence ID" value="SDH47362.1"/>
    <property type="molecule type" value="Genomic_DNA"/>
</dbReference>
<protein>
    <submittedName>
        <fullName evidence="1">Uncharacterized protein</fullName>
    </submittedName>
</protein>
<dbReference type="RefSeq" id="WP_093089547.1">
    <property type="nucleotide sequence ID" value="NZ_FNBE01000023.1"/>
</dbReference>